<accession>A0A2Z6E6B9</accession>
<dbReference type="Gene3D" id="3.30.700.20">
    <property type="entry name" value="Hypothetical protein ph0010, domain 1"/>
    <property type="match status" value="1"/>
</dbReference>
<dbReference type="PROSITE" id="PS51112">
    <property type="entry name" value="AMMECR1"/>
    <property type="match status" value="1"/>
</dbReference>
<dbReference type="NCBIfam" id="TIGR00296">
    <property type="entry name" value="TIGR00296 family protein"/>
    <property type="match status" value="1"/>
</dbReference>
<dbReference type="PANTHER" id="PTHR13016:SF0">
    <property type="entry name" value="AMME SYNDROME CANDIDATE GENE 1 PROTEIN"/>
    <property type="match status" value="1"/>
</dbReference>
<organism evidence="2 3">
    <name type="scientific">Aerosticca soli</name>
    <dbReference type="NCBI Taxonomy" id="2010829"/>
    <lineage>
        <taxon>Bacteria</taxon>
        <taxon>Pseudomonadati</taxon>
        <taxon>Pseudomonadota</taxon>
        <taxon>Gammaproteobacteria</taxon>
        <taxon>Lysobacterales</taxon>
        <taxon>Rhodanobacteraceae</taxon>
        <taxon>Aerosticca</taxon>
    </lineage>
</organism>
<dbReference type="InterPro" id="IPR002733">
    <property type="entry name" value="AMMECR1_domain"/>
</dbReference>
<dbReference type="InterPro" id="IPR027623">
    <property type="entry name" value="AmmeMemoSam_A"/>
</dbReference>
<gene>
    <name evidence="2" type="ORF">ALSL_2074</name>
</gene>
<dbReference type="RefSeq" id="WP_126538886.1">
    <property type="nucleotide sequence ID" value="NZ_AP018560.1"/>
</dbReference>
<dbReference type="KEGG" id="rbd:ALSL_2074"/>
<dbReference type="NCBIfam" id="TIGR04335">
    <property type="entry name" value="AmmeMemoSam_A"/>
    <property type="match status" value="1"/>
</dbReference>
<dbReference type="AlphaFoldDB" id="A0A2Z6E6B9"/>
<feature type="domain" description="AMMECR1" evidence="1">
    <location>
        <begin position="12"/>
        <end position="193"/>
    </location>
</feature>
<dbReference type="PANTHER" id="PTHR13016">
    <property type="entry name" value="AMMECR1 HOMOLOG"/>
    <property type="match status" value="1"/>
</dbReference>
<dbReference type="Gene3D" id="3.30.1490.150">
    <property type="entry name" value="Hypothetical protein ph0010, domain 2"/>
    <property type="match status" value="1"/>
</dbReference>
<evidence type="ECO:0000313" key="2">
    <source>
        <dbReference type="EMBL" id="BBD80705.1"/>
    </source>
</evidence>
<name>A0A2Z6E6B9_9GAMM</name>
<keyword evidence="3" id="KW-1185">Reference proteome</keyword>
<evidence type="ECO:0000259" key="1">
    <source>
        <dbReference type="PROSITE" id="PS51112"/>
    </source>
</evidence>
<dbReference type="Pfam" id="PF01871">
    <property type="entry name" value="AMMECR1"/>
    <property type="match status" value="1"/>
</dbReference>
<dbReference type="SUPFAM" id="SSF143447">
    <property type="entry name" value="AMMECR1-like"/>
    <property type="match status" value="1"/>
</dbReference>
<sequence>MNANPASLNDPAVGRLLLEIARRSIAHGLTHGEPLPVDPAAYPPLVRAPGASFVTLTLRGQLRGCIGMLEAIRPLVQDVAENAYAAAFADPRFPPLRPEEFAHIRIAVSVLTAPEPLPVRSEAELLAWLEPHVHGLILEEGRRRATFLPKVWDELPDPAQFLAHLKLKAGLPPDYWSDRLRFYVYRSLDFAEG</sequence>
<dbReference type="OrthoDB" id="9782820at2"/>
<dbReference type="EMBL" id="AP018560">
    <property type="protein sequence ID" value="BBD80705.1"/>
    <property type="molecule type" value="Genomic_DNA"/>
</dbReference>
<dbReference type="InterPro" id="IPR027485">
    <property type="entry name" value="AMMECR1_N"/>
</dbReference>
<reference evidence="3" key="2">
    <citation type="submission" date="2018-06" db="EMBL/GenBank/DDBJ databases">
        <title>Genome sequence of Rhodanobacteraceae bacterium strain Dysh456.</title>
        <authorList>
            <person name="Fukui M."/>
        </authorList>
    </citation>
    <scope>NUCLEOTIDE SEQUENCE [LARGE SCALE GENOMIC DNA]</scope>
    <source>
        <strain evidence="3">Dysh456</strain>
    </source>
</reference>
<dbReference type="InterPro" id="IPR023473">
    <property type="entry name" value="AMMECR1"/>
</dbReference>
<dbReference type="InterPro" id="IPR036071">
    <property type="entry name" value="AMMECR1_dom_sf"/>
</dbReference>
<reference evidence="3" key="1">
    <citation type="submission" date="2018-04" db="EMBL/GenBank/DDBJ databases">
        <authorList>
            <person name="Watanabe M."/>
            <person name="Kojima H."/>
        </authorList>
    </citation>
    <scope>NUCLEOTIDE SEQUENCE [LARGE SCALE GENOMIC DNA]</scope>
    <source>
        <strain evidence="3">Dysh456</strain>
    </source>
</reference>
<protein>
    <recommendedName>
        <fullName evidence="1">AMMECR1 domain-containing protein</fullName>
    </recommendedName>
</protein>
<evidence type="ECO:0000313" key="3">
    <source>
        <dbReference type="Proteomes" id="UP000270530"/>
    </source>
</evidence>
<proteinExistence type="predicted"/>
<dbReference type="Proteomes" id="UP000270530">
    <property type="component" value="Chromosome"/>
</dbReference>